<dbReference type="GO" id="GO:0003746">
    <property type="term" value="F:translation elongation factor activity"/>
    <property type="evidence" value="ECO:0007669"/>
    <property type="project" value="UniProtKB-KW"/>
</dbReference>
<dbReference type="InterPro" id="IPR003618">
    <property type="entry name" value="TFIIS_cen_dom"/>
</dbReference>
<dbReference type="AlphaFoldDB" id="A0AAV6RFP9"/>
<feature type="compositionally biased region" description="Low complexity" evidence="2">
    <location>
        <begin position="103"/>
        <end position="118"/>
    </location>
</feature>
<evidence type="ECO:0000256" key="2">
    <source>
        <dbReference type="SAM" id="MobiDB-lite"/>
    </source>
</evidence>
<dbReference type="Pfam" id="PF07500">
    <property type="entry name" value="TFIIS_M"/>
    <property type="match status" value="1"/>
</dbReference>
<evidence type="ECO:0000313" key="5">
    <source>
        <dbReference type="EMBL" id="KAG7503284.1"/>
    </source>
</evidence>
<comment type="caution">
    <text evidence="5">The sequence shown here is derived from an EMBL/GenBank/DDBJ whole genome shotgun (WGS) entry which is preliminary data.</text>
</comment>
<proteinExistence type="predicted"/>
<sequence length="313" mass="34073">MDTRAIDQCVLQMEKFNADRSYGNILTVLSDLDKARVTTEQLETTDVVRVLYKVLKSCSDVSVKKKIKHLLCKWRRYCRDTRGVSVKVLGPHKDEEGGLSPHSASVQAGGSGAATATEGGDGLQAAEKTSVSSDIPSVRAKCAQLLLTALCTEPSDQDVAAQLAGNIEQHIHALHKSNQAKYKTCVRSKVANLRNPKNLHLRLSLLSGSLSPEAFACMSAEEMASAELRQLREAYSSQGLSERQLPQGTQGTQTQKIRCKGCGGSDCRVTQVSRGALFLPAWVRRGGPDEDAMTFVTCSDCGKQWYHSGWICL</sequence>
<dbReference type="PIRSF" id="PIRSF006704">
    <property type="entry name" value="TF_IIS"/>
    <property type="match status" value="1"/>
</dbReference>
<keyword evidence="5" id="KW-0251">Elongation factor</keyword>
<dbReference type="GO" id="GO:0006351">
    <property type="term" value="P:DNA-templated transcription"/>
    <property type="evidence" value="ECO:0007669"/>
    <property type="project" value="InterPro"/>
</dbReference>
<keyword evidence="1" id="KW-0539">Nucleus</keyword>
<feature type="domain" description="TFIIS N-terminal" evidence="3">
    <location>
        <begin position="1"/>
        <end position="81"/>
    </location>
</feature>
<keyword evidence="6" id="KW-1185">Reference proteome</keyword>
<protein>
    <submittedName>
        <fullName evidence="5">Transcription elongation factor A N-terminal and central domain-containing protein</fullName>
    </submittedName>
</protein>
<dbReference type="SMART" id="SM00510">
    <property type="entry name" value="TFS2M"/>
    <property type="match status" value="1"/>
</dbReference>
<dbReference type="Pfam" id="PF08711">
    <property type="entry name" value="Med26"/>
    <property type="match status" value="1"/>
</dbReference>
<dbReference type="PROSITE" id="PS51321">
    <property type="entry name" value="TFIIS_CENTRAL"/>
    <property type="match status" value="1"/>
</dbReference>
<comment type="subcellular location">
    <subcellularLocation>
        <location evidence="1">Nucleus</location>
    </subcellularLocation>
</comment>
<evidence type="ECO:0000313" key="6">
    <source>
        <dbReference type="Proteomes" id="UP000693946"/>
    </source>
</evidence>
<feature type="domain" description="TFIIS central" evidence="4">
    <location>
        <begin position="138"/>
        <end position="251"/>
    </location>
</feature>
<accession>A0AAV6RFP9</accession>
<feature type="region of interest" description="Disordered" evidence="2">
    <location>
        <begin position="89"/>
        <end position="130"/>
    </location>
</feature>
<name>A0AAV6RFP9_SOLSE</name>
<reference evidence="5 6" key="1">
    <citation type="journal article" date="2021" name="Sci. Rep.">
        <title>Chromosome anchoring in Senegalese sole (Solea senegalensis) reveals sex-associated markers and genome rearrangements in flatfish.</title>
        <authorList>
            <person name="Guerrero-Cozar I."/>
            <person name="Gomez-Garrido J."/>
            <person name="Berbel C."/>
            <person name="Martinez-Blanch J.F."/>
            <person name="Alioto T."/>
            <person name="Claros M.G."/>
            <person name="Gagnaire P.A."/>
            <person name="Manchado M."/>
        </authorList>
    </citation>
    <scope>NUCLEOTIDE SEQUENCE [LARGE SCALE GENOMIC DNA]</scope>
    <source>
        <strain evidence="5">Sse05_10M</strain>
    </source>
</reference>
<evidence type="ECO:0000259" key="4">
    <source>
        <dbReference type="PROSITE" id="PS51321"/>
    </source>
</evidence>
<evidence type="ECO:0000259" key="3">
    <source>
        <dbReference type="PROSITE" id="PS51319"/>
    </source>
</evidence>
<dbReference type="PANTHER" id="PTHR11477:SF3">
    <property type="entry name" value="TRANSCRIPTION ELONGATION FACTOR A PROTEIN 2"/>
    <property type="match status" value="1"/>
</dbReference>
<dbReference type="InterPro" id="IPR017923">
    <property type="entry name" value="TFIIS_N"/>
</dbReference>
<keyword evidence="5" id="KW-0648">Protein biosynthesis</keyword>
<organism evidence="5 6">
    <name type="scientific">Solea senegalensis</name>
    <name type="common">Senegalese sole</name>
    <dbReference type="NCBI Taxonomy" id="28829"/>
    <lineage>
        <taxon>Eukaryota</taxon>
        <taxon>Metazoa</taxon>
        <taxon>Chordata</taxon>
        <taxon>Craniata</taxon>
        <taxon>Vertebrata</taxon>
        <taxon>Euteleostomi</taxon>
        <taxon>Actinopterygii</taxon>
        <taxon>Neopterygii</taxon>
        <taxon>Teleostei</taxon>
        <taxon>Neoteleostei</taxon>
        <taxon>Acanthomorphata</taxon>
        <taxon>Carangaria</taxon>
        <taxon>Pleuronectiformes</taxon>
        <taxon>Pleuronectoidei</taxon>
        <taxon>Soleidae</taxon>
        <taxon>Solea</taxon>
    </lineage>
</organism>
<dbReference type="EMBL" id="JAGKHQ010000012">
    <property type="protein sequence ID" value="KAG7503284.1"/>
    <property type="molecule type" value="Genomic_DNA"/>
</dbReference>
<dbReference type="GO" id="GO:0005634">
    <property type="term" value="C:nucleus"/>
    <property type="evidence" value="ECO:0007669"/>
    <property type="project" value="UniProtKB-SubCell"/>
</dbReference>
<dbReference type="PANTHER" id="PTHR11477">
    <property type="entry name" value="TRANSCRIPTION FACTOR S-II ZINC FINGER DOMAIN-CONTAINING PROTEIN"/>
    <property type="match status" value="1"/>
</dbReference>
<dbReference type="InterPro" id="IPR035100">
    <property type="entry name" value="TF_IIS-typ"/>
</dbReference>
<dbReference type="Proteomes" id="UP000693946">
    <property type="component" value="Linkage Group LG2"/>
</dbReference>
<evidence type="ECO:0000256" key="1">
    <source>
        <dbReference type="PROSITE-ProRule" id="PRU00649"/>
    </source>
</evidence>
<dbReference type="PROSITE" id="PS51319">
    <property type="entry name" value="TFIIS_N"/>
    <property type="match status" value="1"/>
</dbReference>
<gene>
    <name evidence="5" type="ORF">JOB18_035020</name>
</gene>